<evidence type="ECO:0000256" key="1">
    <source>
        <dbReference type="SAM" id="MobiDB-lite"/>
    </source>
</evidence>
<keyword evidence="3" id="KW-1185">Reference proteome</keyword>
<reference evidence="2 3" key="1">
    <citation type="submission" date="2015-07" db="EMBL/GenBank/DDBJ databases">
        <title>Comparative genomics of the Sigatoka disease complex on banana suggests a link between parallel evolutionary changes in Pseudocercospora fijiensis and Pseudocercospora eumusae and increased virulence on the banana host.</title>
        <authorList>
            <person name="Chang T.-C."/>
            <person name="Salvucci A."/>
            <person name="Crous P.W."/>
            <person name="Stergiopoulos I."/>
        </authorList>
    </citation>
    <scope>NUCLEOTIDE SEQUENCE [LARGE SCALE GENOMIC DNA]</scope>
    <source>
        <strain evidence="2 3">CBS 114824</strain>
    </source>
</reference>
<dbReference type="EMBL" id="LFZN01000003">
    <property type="protein sequence ID" value="KXT07117.1"/>
    <property type="molecule type" value="Genomic_DNA"/>
</dbReference>
<dbReference type="OrthoDB" id="3687641at2759"/>
<feature type="region of interest" description="Disordered" evidence="1">
    <location>
        <begin position="22"/>
        <end position="49"/>
    </location>
</feature>
<evidence type="ECO:0000313" key="3">
    <source>
        <dbReference type="Proteomes" id="UP000070133"/>
    </source>
</evidence>
<sequence>MSDVFEVPTGEVPTTKPFEIPIRSKTVQNTNTNTTTTPIMRQPSLGTAKAHQQVIDQDQKSQADNWIADQGARFEEIMRGSGERRQQAIAETEKDQAQVWMSTQRESFAKMMGRQS</sequence>
<evidence type="ECO:0000313" key="2">
    <source>
        <dbReference type="EMBL" id="KXT07116.1"/>
    </source>
</evidence>
<dbReference type="Proteomes" id="UP000070133">
    <property type="component" value="Unassembled WGS sequence"/>
</dbReference>
<comment type="caution">
    <text evidence="2">The sequence shown here is derived from an EMBL/GenBank/DDBJ whole genome shotgun (WGS) entry which is preliminary data.</text>
</comment>
<dbReference type="EMBL" id="LFZN01000003">
    <property type="protein sequence ID" value="KXT07116.1"/>
    <property type="molecule type" value="Genomic_DNA"/>
</dbReference>
<name>A0A139HXC7_9PEZI</name>
<accession>A0A139HXC7</accession>
<gene>
    <name evidence="2" type="ORF">AC578_2318</name>
</gene>
<protein>
    <submittedName>
        <fullName evidence="2">Uncharacterized protein</fullName>
    </submittedName>
</protein>
<organism evidence="2 3">
    <name type="scientific">Pseudocercospora eumusae</name>
    <dbReference type="NCBI Taxonomy" id="321146"/>
    <lineage>
        <taxon>Eukaryota</taxon>
        <taxon>Fungi</taxon>
        <taxon>Dikarya</taxon>
        <taxon>Ascomycota</taxon>
        <taxon>Pezizomycotina</taxon>
        <taxon>Dothideomycetes</taxon>
        <taxon>Dothideomycetidae</taxon>
        <taxon>Mycosphaerellales</taxon>
        <taxon>Mycosphaerellaceae</taxon>
        <taxon>Pseudocercospora</taxon>
    </lineage>
</organism>
<dbReference type="AlphaFoldDB" id="A0A139HXC7"/>
<proteinExistence type="predicted"/>